<evidence type="ECO:0000313" key="1">
    <source>
        <dbReference type="EMBL" id="GBM47427.1"/>
    </source>
</evidence>
<accession>A0A4Y2G2D0</accession>
<proteinExistence type="predicted"/>
<dbReference type="EMBL" id="BGPR01001179">
    <property type="protein sequence ID" value="GBM47427.1"/>
    <property type="molecule type" value="Genomic_DNA"/>
</dbReference>
<reference evidence="1 2" key="1">
    <citation type="journal article" date="2019" name="Sci. Rep.">
        <title>Orb-weaving spider Araneus ventricosus genome elucidates the spidroin gene catalogue.</title>
        <authorList>
            <person name="Kono N."/>
            <person name="Nakamura H."/>
            <person name="Ohtoshi R."/>
            <person name="Moran D.A.P."/>
            <person name="Shinohara A."/>
            <person name="Yoshida Y."/>
            <person name="Fujiwara M."/>
            <person name="Mori M."/>
            <person name="Tomita M."/>
            <person name="Arakawa K."/>
        </authorList>
    </citation>
    <scope>NUCLEOTIDE SEQUENCE [LARGE SCALE GENOMIC DNA]</scope>
</reference>
<evidence type="ECO:0000313" key="2">
    <source>
        <dbReference type="Proteomes" id="UP000499080"/>
    </source>
</evidence>
<comment type="caution">
    <text evidence="1">The sequence shown here is derived from an EMBL/GenBank/DDBJ whole genome shotgun (WGS) entry which is preliminary data.</text>
</comment>
<name>A0A4Y2G2D0_ARAVE</name>
<gene>
    <name evidence="1" type="ORF">AVEN_175606_1</name>
</gene>
<dbReference type="AlphaFoldDB" id="A0A4Y2G2D0"/>
<protein>
    <submittedName>
        <fullName evidence="1">Uncharacterized protein</fullName>
    </submittedName>
</protein>
<keyword evidence="2" id="KW-1185">Reference proteome</keyword>
<sequence>MTSGDSLHRHSHCEPWLIDEDLTLDARHFSQHPPLIIFEPHMWEEVSLRRISHAPDSQTWQILVGMCFEPVDLRFRSEDSGTRLLYNVILNYYFSDNSNKYHMFFGKTVLSKNCSTPIAPDRLHIFINCIEKSKWNSLKVAAFK</sequence>
<organism evidence="1 2">
    <name type="scientific">Araneus ventricosus</name>
    <name type="common">Orbweaver spider</name>
    <name type="synonym">Epeira ventricosa</name>
    <dbReference type="NCBI Taxonomy" id="182803"/>
    <lineage>
        <taxon>Eukaryota</taxon>
        <taxon>Metazoa</taxon>
        <taxon>Ecdysozoa</taxon>
        <taxon>Arthropoda</taxon>
        <taxon>Chelicerata</taxon>
        <taxon>Arachnida</taxon>
        <taxon>Araneae</taxon>
        <taxon>Araneomorphae</taxon>
        <taxon>Entelegynae</taxon>
        <taxon>Araneoidea</taxon>
        <taxon>Araneidae</taxon>
        <taxon>Araneus</taxon>
    </lineage>
</organism>
<dbReference type="Proteomes" id="UP000499080">
    <property type="component" value="Unassembled WGS sequence"/>
</dbReference>